<reference evidence="2 3" key="1">
    <citation type="submission" date="2016-10" db="EMBL/GenBank/DDBJ databases">
        <authorList>
            <person name="de Groot N.N."/>
        </authorList>
    </citation>
    <scope>NUCLEOTIDE SEQUENCE [LARGE SCALE GENOMIC DNA]</scope>
    <source>
        <strain evidence="2 3">DSM 21741</strain>
    </source>
</reference>
<evidence type="ECO:0000256" key="1">
    <source>
        <dbReference type="SAM" id="Phobius"/>
    </source>
</evidence>
<organism evidence="2 3">
    <name type="scientific">Friedmanniella luteola</name>
    <dbReference type="NCBI Taxonomy" id="546871"/>
    <lineage>
        <taxon>Bacteria</taxon>
        <taxon>Bacillati</taxon>
        <taxon>Actinomycetota</taxon>
        <taxon>Actinomycetes</taxon>
        <taxon>Propionibacteriales</taxon>
        <taxon>Nocardioidaceae</taxon>
        <taxon>Friedmanniella</taxon>
    </lineage>
</organism>
<dbReference type="Proteomes" id="UP000199092">
    <property type="component" value="Chromosome I"/>
</dbReference>
<dbReference type="OrthoDB" id="3731743at2"/>
<evidence type="ECO:0000313" key="2">
    <source>
        <dbReference type="EMBL" id="SDT42657.1"/>
    </source>
</evidence>
<accession>A0A1H2A9V1</accession>
<dbReference type="AlphaFoldDB" id="A0A1H2A9V1"/>
<keyword evidence="1" id="KW-0472">Membrane</keyword>
<dbReference type="RefSeq" id="WP_091416117.1">
    <property type="nucleotide sequence ID" value="NZ_LT629749.1"/>
</dbReference>
<keyword evidence="3" id="KW-1185">Reference proteome</keyword>
<keyword evidence="1" id="KW-1133">Transmembrane helix</keyword>
<dbReference type="EMBL" id="LT629749">
    <property type="protein sequence ID" value="SDT42657.1"/>
    <property type="molecule type" value="Genomic_DNA"/>
</dbReference>
<sequence length="225" mass="24392">MPEPTAVSRVWLDEGEVSPRWSAPSTPVRGRPLPPGAAWGLVAAALAGLLVLTWALGGFERRTDLLRATPVGTLVSTGPYELRFTGATAQQRTTYDDRVVWRVTAVGEGRTTGDVTIAPDHSGDDGMFVAKDVASGEVRTPETQSFRPGGFVSSEAFTPGLPLQPFRVEFEFPRTYQPGDTLSFVVFDLEFRDSSLLGDQEPQWRNADAGSRFELPVEVLPPATS</sequence>
<feature type="transmembrane region" description="Helical" evidence="1">
    <location>
        <begin position="37"/>
        <end position="57"/>
    </location>
</feature>
<keyword evidence="1" id="KW-0812">Transmembrane</keyword>
<evidence type="ECO:0000313" key="3">
    <source>
        <dbReference type="Proteomes" id="UP000199092"/>
    </source>
</evidence>
<proteinExistence type="predicted"/>
<protein>
    <submittedName>
        <fullName evidence="2">Uncharacterized protein</fullName>
    </submittedName>
</protein>
<gene>
    <name evidence="2" type="ORF">SAMN04488543_4324</name>
</gene>
<name>A0A1H2A9V1_9ACTN</name>